<keyword evidence="7 9" id="KW-0472">Membrane</keyword>
<dbReference type="STRING" id="1125847.NT26_0244"/>
<dbReference type="PRINTS" id="PR00952">
    <property type="entry name" value="TYPE3IMQPROT"/>
</dbReference>
<evidence type="ECO:0000256" key="7">
    <source>
        <dbReference type="ARBA" id="ARBA00023136"/>
    </source>
</evidence>
<keyword evidence="6 9" id="KW-1133">Transmembrane helix</keyword>
<comment type="subcellular location">
    <subcellularLocation>
        <location evidence="1 9">Cell membrane</location>
        <topology evidence="1">Multi-pass membrane protein</topology>
    </subcellularLocation>
    <subcellularLocation>
        <location evidence="9">Bacterial flagellum basal body</location>
    </subcellularLocation>
</comment>
<keyword evidence="8 9" id="KW-0975">Bacterial flagellum</keyword>
<dbReference type="NCBIfam" id="TIGR01402">
    <property type="entry name" value="fliQ"/>
    <property type="match status" value="1"/>
</dbReference>
<dbReference type="Pfam" id="PF01313">
    <property type="entry name" value="Bac_export_3"/>
    <property type="match status" value="1"/>
</dbReference>
<keyword evidence="10" id="KW-0282">Flagellum</keyword>
<dbReference type="EMBL" id="FO082820">
    <property type="protein sequence ID" value="CCF17968.1"/>
    <property type="molecule type" value="Genomic_DNA"/>
</dbReference>
<evidence type="ECO:0000256" key="8">
    <source>
        <dbReference type="ARBA" id="ARBA00023143"/>
    </source>
</evidence>
<dbReference type="AlphaFoldDB" id="L0NAC6"/>
<keyword evidence="10" id="KW-0966">Cell projection</keyword>
<dbReference type="NCBIfam" id="NF004671">
    <property type="entry name" value="PRK06010.1"/>
    <property type="match status" value="1"/>
</dbReference>
<evidence type="ECO:0000256" key="6">
    <source>
        <dbReference type="ARBA" id="ARBA00022989"/>
    </source>
</evidence>
<evidence type="ECO:0000313" key="10">
    <source>
        <dbReference type="EMBL" id="CCF17968.1"/>
    </source>
</evidence>
<dbReference type="GO" id="GO:0005886">
    <property type="term" value="C:plasma membrane"/>
    <property type="evidence" value="ECO:0007669"/>
    <property type="project" value="UniProtKB-SubCell"/>
</dbReference>
<sequence>MIRVGAGDMNEADALDIMQAAIWTILVASGPAVLTAMIVGVGIAILQALTQVQEMTLTFVPKIVAIMIMIGVSAPFIGAQINLFANLVFSRVQSGF</sequence>
<dbReference type="PIRSF" id="PIRSF004669">
    <property type="entry name" value="FliQ"/>
    <property type="match status" value="1"/>
</dbReference>
<evidence type="ECO:0000256" key="4">
    <source>
        <dbReference type="ARBA" id="ARBA00022475"/>
    </source>
</evidence>
<evidence type="ECO:0000256" key="3">
    <source>
        <dbReference type="ARBA" id="ARBA00021718"/>
    </source>
</evidence>
<proteinExistence type="inferred from homology"/>
<feature type="transmembrane region" description="Helical" evidence="9">
    <location>
        <begin position="21"/>
        <end position="46"/>
    </location>
</feature>
<dbReference type="Proteomes" id="UP000010792">
    <property type="component" value="Chromosome"/>
</dbReference>
<evidence type="ECO:0000256" key="1">
    <source>
        <dbReference type="ARBA" id="ARBA00004651"/>
    </source>
</evidence>
<dbReference type="GO" id="GO:0009425">
    <property type="term" value="C:bacterial-type flagellum basal body"/>
    <property type="evidence" value="ECO:0007669"/>
    <property type="project" value="UniProtKB-SubCell"/>
</dbReference>
<evidence type="ECO:0000256" key="5">
    <source>
        <dbReference type="ARBA" id="ARBA00022692"/>
    </source>
</evidence>
<keyword evidence="4 9" id="KW-1003">Cell membrane</keyword>
<comment type="function">
    <text evidence="9">Role in flagellar biosynthesis.</text>
</comment>
<reference evidence="10 11" key="1">
    <citation type="journal article" date="2013" name="Genome Biol. Evol.">
        <title>Life in an arsenic-containing gold mine: genome and physiology of the autotrophic arsenite-oxidizing bacterium rhizobium sp. NT-26.</title>
        <authorList>
            <person name="Andres J."/>
            <person name="Arsene-Ploetze F."/>
            <person name="Barbe V."/>
            <person name="Brochier-Armanet C."/>
            <person name="Cleiss-Arnold J."/>
            <person name="Coppee J.Y."/>
            <person name="Dillies M.A."/>
            <person name="Geist"/>
            <person name="L"/>
            <person name="Joublin A."/>
            <person name="Koechler S."/>
            <person name="Lassalle F."/>
            <person name="Marchal M."/>
            <person name="Medigue C."/>
            <person name="Muller D."/>
            <person name="Nesme X."/>
            <person name="Plewniak F."/>
            <person name="Proux C."/>
            <person name="Ramirez-Bahena M.H."/>
            <person name="Schenowitz C."/>
            <person name="Sismeiro O."/>
            <person name="Vallenet D."/>
            <person name="Santini J.M."/>
            <person name="Bertin P.N."/>
        </authorList>
    </citation>
    <scope>NUCLEOTIDE SEQUENCE [LARGE SCALE GENOMIC DNA]</scope>
    <source>
        <strain evidence="10 11">NT-26</strain>
    </source>
</reference>
<accession>L0NAC6</accession>
<evidence type="ECO:0000256" key="9">
    <source>
        <dbReference type="RuleBase" id="RU364090"/>
    </source>
</evidence>
<gene>
    <name evidence="9 10" type="primary">fliQ</name>
    <name evidence="10" type="ORF">NT26_0244</name>
</gene>
<protein>
    <recommendedName>
        <fullName evidence="3 9">Flagellar biosynthetic protein FliQ</fullName>
    </recommendedName>
</protein>
<keyword evidence="5 9" id="KW-0812">Transmembrane</keyword>
<name>L0NAC6_9HYPH</name>
<evidence type="ECO:0000313" key="11">
    <source>
        <dbReference type="Proteomes" id="UP000010792"/>
    </source>
</evidence>
<evidence type="ECO:0000256" key="2">
    <source>
        <dbReference type="ARBA" id="ARBA00006156"/>
    </source>
</evidence>
<dbReference type="KEGG" id="rht:NT26_0244"/>
<dbReference type="InterPro" id="IPR002191">
    <property type="entry name" value="Bac_export_3"/>
</dbReference>
<organism evidence="10 11">
    <name type="scientific">Pseudorhizobium banfieldiae</name>
    <dbReference type="NCBI Taxonomy" id="1125847"/>
    <lineage>
        <taxon>Bacteria</taxon>
        <taxon>Pseudomonadati</taxon>
        <taxon>Pseudomonadota</taxon>
        <taxon>Alphaproteobacteria</taxon>
        <taxon>Hyphomicrobiales</taxon>
        <taxon>Rhizobiaceae</taxon>
        <taxon>Rhizobium/Agrobacterium group</taxon>
        <taxon>Pseudorhizobium</taxon>
    </lineage>
</organism>
<dbReference type="GO" id="GO:0009306">
    <property type="term" value="P:protein secretion"/>
    <property type="evidence" value="ECO:0007669"/>
    <property type="project" value="InterPro"/>
</dbReference>
<dbReference type="PANTHER" id="PTHR34040">
    <property type="entry name" value="FLAGELLAR BIOSYNTHETIC PROTEIN FLIQ"/>
    <property type="match status" value="1"/>
</dbReference>
<keyword evidence="11" id="KW-1185">Reference proteome</keyword>
<comment type="similarity">
    <text evidence="2 9">Belongs to the FliQ/MopD/SpaQ family.</text>
</comment>
<dbReference type="GO" id="GO:0044780">
    <property type="term" value="P:bacterial-type flagellum assembly"/>
    <property type="evidence" value="ECO:0007669"/>
    <property type="project" value="InterPro"/>
</dbReference>
<dbReference type="PANTHER" id="PTHR34040:SF2">
    <property type="entry name" value="FLAGELLAR BIOSYNTHETIC PROTEIN FLIQ"/>
    <property type="match status" value="1"/>
</dbReference>
<keyword evidence="10" id="KW-0969">Cilium</keyword>
<feature type="transmembrane region" description="Helical" evidence="9">
    <location>
        <begin position="66"/>
        <end position="89"/>
    </location>
</feature>
<dbReference type="InterPro" id="IPR006305">
    <property type="entry name" value="FliQ"/>
</dbReference>